<gene>
    <name evidence="1" type="ORF">Fcan01_28294</name>
</gene>
<evidence type="ECO:0000313" key="1">
    <source>
        <dbReference type="EMBL" id="OXA36959.1"/>
    </source>
</evidence>
<reference evidence="1 2" key="1">
    <citation type="submission" date="2015-12" db="EMBL/GenBank/DDBJ databases">
        <title>The genome of Folsomia candida.</title>
        <authorList>
            <person name="Faddeeva A."/>
            <person name="Derks M.F."/>
            <person name="Anvar Y."/>
            <person name="Smit S."/>
            <person name="Van Straalen N."/>
            <person name="Roelofs D."/>
        </authorList>
    </citation>
    <scope>NUCLEOTIDE SEQUENCE [LARGE SCALE GENOMIC DNA]</scope>
    <source>
        <strain evidence="1 2">VU population</strain>
        <tissue evidence="1">Whole body</tissue>
    </source>
</reference>
<dbReference type="AlphaFoldDB" id="A0A226CVM8"/>
<dbReference type="EMBL" id="LNIX01000068">
    <property type="protein sequence ID" value="OXA36959.1"/>
    <property type="molecule type" value="Genomic_DNA"/>
</dbReference>
<dbReference type="Proteomes" id="UP000198287">
    <property type="component" value="Unassembled WGS sequence"/>
</dbReference>
<sequence>MMTVDNPVEVGEEEQVQVFNTTPEEVVFSNPLLVQMILDNLSVRDLKTCAPTNSMFHSEASNLLDKKSKINLDSRSFKDYFETLKKGGRIPTRTIVEMTIGTRRARGRDANFVAALPSDDAFQLPTLKRFRLSTDEVNEEGEEGIRTFLRRLFSISQNLESFHGCGINNGVSHMIAQLFFEELDKIPGRPETIKELLFTPDYYDVTPVFERVQDNLVGLRMLTLNIDDMNSAEAEEILQHFKKSLTKLVINLGGIFDDYNEDGRILNLPLYKAVAIGAPAVGVIIIPPSAGVVFEKLWYLEISVALMRDMILHDAHTTAARFPSLNRICFDEREEEPSDEMLDHVWDLFPEAMISRFS</sequence>
<accession>A0A226CVM8</accession>
<evidence type="ECO:0000313" key="2">
    <source>
        <dbReference type="Proteomes" id="UP000198287"/>
    </source>
</evidence>
<keyword evidence="2" id="KW-1185">Reference proteome</keyword>
<organism evidence="1 2">
    <name type="scientific">Folsomia candida</name>
    <name type="common">Springtail</name>
    <dbReference type="NCBI Taxonomy" id="158441"/>
    <lineage>
        <taxon>Eukaryota</taxon>
        <taxon>Metazoa</taxon>
        <taxon>Ecdysozoa</taxon>
        <taxon>Arthropoda</taxon>
        <taxon>Hexapoda</taxon>
        <taxon>Collembola</taxon>
        <taxon>Entomobryomorpha</taxon>
        <taxon>Isotomoidea</taxon>
        <taxon>Isotomidae</taxon>
        <taxon>Proisotominae</taxon>
        <taxon>Folsomia</taxon>
    </lineage>
</organism>
<proteinExistence type="predicted"/>
<protein>
    <submittedName>
        <fullName evidence="1">Uncharacterized protein</fullName>
    </submittedName>
</protein>
<comment type="caution">
    <text evidence="1">The sequence shown here is derived from an EMBL/GenBank/DDBJ whole genome shotgun (WGS) entry which is preliminary data.</text>
</comment>
<name>A0A226CVM8_FOLCA</name>